<evidence type="ECO:0000313" key="3">
    <source>
        <dbReference type="EMBL" id="KAF7367198.1"/>
    </source>
</evidence>
<proteinExistence type="predicted"/>
<dbReference type="InterPro" id="IPR041078">
    <property type="entry name" value="Plavaka"/>
</dbReference>
<feature type="region of interest" description="Disordered" evidence="2">
    <location>
        <begin position="842"/>
        <end position="874"/>
    </location>
</feature>
<organism evidence="3 4">
    <name type="scientific">Mycena sanguinolenta</name>
    <dbReference type="NCBI Taxonomy" id="230812"/>
    <lineage>
        <taxon>Eukaryota</taxon>
        <taxon>Fungi</taxon>
        <taxon>Dikarya</taxon>
        <taxon>Basidiomycota</taxon>
        <taxon>Agaricomycotina</taxon>
        <taxon>Agaricomycetes</taxon>
        <taxon>Agaricomycetidae</taxon>
        <taxon>Agaricales</taxon>
        <taxon>Marasmiineae</taxon>
        <taxon>Mycenaceae</taxon>
        <taxon>Mycena</taxon>
    </lineage>
</organism>
<evidence type="ECO:0000256" key="2">
    <source>
        <dbReference type="SAM" id="MobiDB-lite"/>
    </source>
</evidence>
<dbReference type="OrthoDB" id="2687259at2759"/>
<feature type="compositionally biased region" description="Acidic residues" evidence="2">
    <location>
        <begin position="1345"/>
        <end position="1364"/>
    </location>
</feature>
<feature type="compositionally biased region" description="Polar residues" evidence="2">
    <location>
        <begin position="39"/>
        <end position="52"/>
    </location>
</feature>
<gene>
    <name evidence="3" type="ORF">MSAN_00980100</name>
</gene>
<dbReference type="Proteomes" id="UP000623467">
    <property type="component" value="Unassembled WGS sequence"/>
</dbReference>
<dbReference type="PANTHER" id="PTHR13037">
    <property type="entry name" value="FORMIN"/>
    <property type="match status" value="1"/>
</dbReference>
<feature type="region of interest" description="Disordered" evidence="2">
    <location>
        <begin position="267"/>
        <end position="369"/>
    </location>
</feature>
<dbReference type="EMBL" id="JACAZH010000006">
    <property type="protein sequence ID" value="KAF7367198.1"/>
    <property type="molecule type" value="Genomic_DNA"/>
</dbReference>
<dbReference type="PANTHER" id="PTHR13037:SF24">
    <property type="entry name" value="POLYCOMB PROTEIN PCL-RELATED"/>
    <property type="match status" value="1"/>
</dbReference>
<feature type="compositionally biased region" description="Basic residues" evidence="2">
    <location>
        <begin position="964"/>
        <end position="974"/>
    </location>
</feature>
<protein>
    <submittedName>
        <fullName evidence="3">Uncharacterized protein</fullName>
    </submittedName>
</protein>
<feature type="compositionally biased region" description="Pro residues" evidence="2">
    <location>
        <begin position="307"/>
        <end position="319"/>
    </location>
</feature>
<feature type="region of interest" description="Disordered" evidence="2">
    <location>
        <begin position="33"/>
        <end position="52"/>
    </location>
</feature>
<feature type="compositionally biased region" description="Acidic residues" evidence="2">
    <location>
        <begin position="1324"/>
        <end position="1337"/>
    </location>
</feature>
<accession>A0A8H7DCL4</accession>
<feature type="compositionally biased region" description="Basic residues" evidence="2">
    <location>
        <begin position="848"/>
        <end position="868"/>
    </location>
</feature>
<name>A0A8H7DCL4_9AGAR</name>
<feature type="region of interest" description="Disordered" evidence="2">
    <location>
        <begin position="404"/>
        <end position="425"/>
    </location>
</feature>
<evidence type="ECO:0000313" key="4">
    <source>
        <dbReference type="Proteomes" id="UP000623467"/>
    </source>
</evidence>
<keyword evidence="4" id="KW-1185">Reference proteome</keyword>
<evidence type="ECO:0000256" key="1">
    <source>
        <dbReference type="ARBA" id="ARBA00022581"/>
    </source>
</evidence>
<feature type="region of interest" description="Disordered" evidence="2">
    <location>
        <begin position="1252"/>
        <end position="1364"/>
    </location>
</feature>
<dbReference type="Pfam" id="PF18759">
    <property type="entry name" value="Plavaka"/>
    <property type="match status" value="1"/>
</dbReference>
<feature type="region of interest" description="Disordered" evidence="2">
    <location>
        <begin position="953"/>
        <end position="974"/>
    </location>
</feature>
<sequence length="1364" mass="152189">MARAATLEESIQFLNVLLVENPGDRAAALAALPDLGPQDSGTEDASNASNSPLPLPRYLPRIDLSNLGDLTPGLAIIEEWTKYIPAAEVFVKCIRVWPSEAAPLSRSPTMIVAVNYLRNNRLDWSRWPLDRACFRLTRLKIGARTVMRASKLQTNFTRVSAFSSAFLLYIFMSLLQSTLLADWAEDAMEYVESFYAVLNSNSSPCPLPYLSWPRTAVLHRAVTLSTPSKAGLAIKAAAHSTMQTMTVKTTTTMLQVPPMQNLRIFERRSGEKLAHSKQLSETSSMADEYSDPPPPGDAMVVDDPQPQEAPSPVPSPPPAVSSTGRPVRTKRPTWKLLQLLPEPPSAAPDRSAMGRDPEPTPPSAPSSFVWDSVKSAMNSFGLYREYPRAPTHDPDSTISLVDLSDIPRPPAPAATTATAPPVPLPPAETQNNPYHPFPNSTAYGITNWMWSGSPLKSIEEVTKLVDFLKSDAFRKEDLATFNLSQATEMLDKLSSSAGKSPVAHDGWSETDVEIKVPIGRKDMKTGSPPPMYTVPGLFLRPLSEVLKSAIHDTMMSRHFHFTPFKQFHKSHPDAVPSRVLDEIYSSDAMIAEYEKLQSQPAEPGCELERVILCLMFWSDSTHLATFGNASLWPLYLFFGNLSKWVRAKPRSGACHHLAYIPKLPDEFHDFYTRLTGSAPSADVLAHCRRELMHAVWEKILDDDFMEAYEHGIVLKCHDDYPEKTLLAGIRNLGSSPCPRCKITTDKIPNVGTKNDDKARTKLERVDTPAYRGLIATARRWIYDLGDNVKSARVERLFKANLSRPDFEYILPALFQATTHLGRQLRYFVANTCPHFDTRELPKEEAARGRRKARKSKKQSRVVPQRRKGAAANPEKVKVTMNLKTYKFHSLGDYLHFIPWFGTSDSYSTQTGELEHRRVKRFYARTNKNTAVRQMTILERREQALLHIARKLGKILPSPPPQPHTKGKRKAGAKRKVKKSSLHVDFLESETLPYTAPEQHHHISASRNFHTNIPQFLHENEGDPAVQDFLPKLKNHLLGRLAHPDYSDDTEEFTDEERHSLVIANNRMYRHKVLRVNYTTYDVRRGQDSMNPRTRADIMTLAPQGDTSHPFSYARLLSVFHVDVIRNVRGATHVPVPTSLDVLWVRNFRRDTSFRAGFKAKRLHRLEFIPADQPNAFSFLNPDEVIRGAHLIPAFHHGRTHDLLGEGPSLALDDEDMGEWRYHYVNMFVDRDMYMRYVGGGIGHYKVEVDNEVGTAGDGEDIGLGPEGDSESEDVGEVNSGAAEGEDGASVVPGDGDEVDDSEKRVGSESGSDSEDSQGSGASTTDDDGDDDGGEGSDTESSVDLGAEDGEGYMEEEEEEGYAPL</sequence>
<reference evidence="3" key="1">
    <citation type="submission" date="2020-05" db="EMBL/GenBank/DDBJ databases">
        <title>Mycena genomes resolve the evolution of fungal bioluminescence.</title>
        <authorList>
            <person name="Tsai I.J."/>
        </authorList>
    </citation>
    <scope>NUCLEOTIDE SEQUENCE</scope>
    <source>
        <strain evidence="3">160909Yilan</strain>
    </source>
</reference>
<comment type="caution">
    <text evidence="3">The sequence shown here is derived from an EMBL/GenBank/DDBJ whole genome shotgun (WGS) entry which is preliminary data.</text>
</comment>
<keyword evidence="1" id="KW-0945">Host-virus interaction</keyword>